<reference evidence="1" key="1">
    <citation type="submission" date="2021-03" db="EMBL/GenBank/DDBJ databases">
        <authorList>
            <consortium name="Genoscope - CEA"/>
            <person name="William W."/>
        </authorList>
    </citation>
    <scope>NUCLEOTIDE SEQUENCE</scope>
    <source>
        <strain evidence="1">Doubled-haploid Pahang</strain>
    </source>
</reference>
<name>A0A8D7AY65_MUSAM</name>
<protein>
    <submittedName>
        <fullName evidence="1">(wild Malaysian banana) hypothetical protein</fullName>
    </submittedName>
</protein>
<dbReference type="AlphaFoldDB" id="A0A8D7AY65"/>
<proteinExistence type="predicted"/>
<accession>A0A8D7AY65</accession>
<evidence type="ECO:0000313" key="1">
    <source>
        <dbReference type="EMBL" id="CAG1858024.1"/>
    </source>
</evidence>
<gene>
    <name evidence="1" type="ORF">GSMUA_26140.1</name>
</gene>
<organism evidence="1">
    <name type="scientific">Musa acuminata subsp. malaccensis</name>
    <name type="common">Wild banana</name>
    <name type="synonym">Musa malaccensis</name>
    <dbReference type="NCBI Taxonomy" id="214687"/>
    <lineage>
        <taxon>Eukaryota</taxon>
        <taxon>Viridiplantae</taxon>
        <taxon>Streptophyta</taxon>
        <taxon>Embryophyta</taxon>
        <taxon>Tracheophyta</taxon>
        <taxon>Spermatophyta</taxon>
        <taxon>Magnoliopsida</taxon>
        <taxon>Liliopsida</taxon>
        <taxon>Zingiberales</taxon>
        <taxon>Musaceae</taxon>
        <taxon>Musa</taxon>
    </lineage>
</organism>
<sequence length="49" mass="5420">MVEPLCSPIHGRSDVSATPIIDHARFDYLEVSVFDTWPYDVSAALVADL</sequence>
<dbReference type="EMBL" id="HG996473">
    <property type="protein sequence ID" value="CAG1858024.1"/>
    <property type="molecule type" value="Genomic_DNA"/>
</dbReference>